<keyword evidence="4" id="KW-1003">Cell membrane</keyword>
<dbReference type="PANTHER" id="PTHR41164">
    <property type="entry name" value="CURLI PRODUCTION ASSEMBLY/TRANSPORT COMPONENT CSGG"/>
    <property type="match status" value="1"/>
</dbReference>
<name>A0ABV3S5S2_9GAMM</name>
<protein>
    <recommendedName>
        <fullName evidence="3">Curli production assembly/transport component CsgG</fullName>
    </recommendedName>
</protein>
<dbReference type="Pfam" id="PF03783">
    <property type="entry name" value="CsgG"/>
    <property type="match status" value="1"/>
</dbReference>
<evidence type="ECO:0000256" key="5">
    <source>
        <dbReference type="ARBA" id="ARBA00022729"/>
    </source>
</evidence>
<sequence length="285" mass="31280">MIVKRSLILSLGFVIVGCTTLDGDRPPDWATMDRPDLASASTTYGDLLELPEPAGVIPAAVYGFRDLTGQYRESPNSNLSTAVTQGGGSLLTEALLRSGWFRPLEREGLQDLLTERRVARQLNTSVATLQDARVLFEGGITGYDRNTTTGGFGARYFGLGASEAYVIDQVTVSLRAVNVSNGEVLAAVTTTKTIYSYQLEGGLFRFVRNQRLLEVEAGYTYNEPRYLATHDAINAALIHLIVRGLSEDHWRLANAEDWNSPVIQTYNEAFLEHQETARQGSPQSS</sequence>
<keyword evidence="5" id="KW-0732">Signal</keyword>
<evidence type="ECO:0000256" key="1">
    <source>
        <dbReference type="ARBA" id="ARBA00003989"/>
    </source>
</evidence>
<dbReference type="EMBL" id="JBAKFJ010000001">
    <property type="protein sequence ID" value="MEX0385472.1"/>
    <property type="molecule type" value="Genomic_DNA"/>
</dbReference>
<reference evidence="9 10" key="1">
    <citation type="submission" date="2024-02" db="EMBL/GenBank/DDBJ databases">
        <title>New especies of Spiribacter isolated from saline water.</title>
        <authorList>
            <person name="Leon M.J."/>
            <person name="De La Haba R."/>
            <person name="Sanchez-Porro C."/>
            <person name="Ventosa A."/>
        </authorList>
    </citation>
    <scope>NUCLEOTIDE SEQUENCE [LARGE SCALE GENOMIC DNA]</scope>
    <source>
        <strain evidence="10">ag22IC4-227</strain>
    </source>
</reference>
<organism evidence="9 10">
    <name type="scientific">Spiribacter onubensis</name>
    <dbReference type="NCBI Taxonomy" id="3122420"/>
    <lineage>
        <taxon>Bacteria</taxon>
        <taxon>Pseudomonadati</taxon>
        <taxon>Pseudomonadota</taxon>
        <taxon>Gammaproteobacteria</taxon>
        <taxon>Chromatiales</taxon>
        <taxon>Ectothiorhodospiraceae</taxon>
        <taxon>Spiribacter</taxon>
    </lineage>
</organism>
<comment type="similarity">
    <text evidence="2">Belongs to the CsgG family.</text>
</comment>
<comment type="function">
    <text evidence="1">May be involved in the biogenesis of curli organelles.</text>
</comment>
<dbReference type="Proteomes" id="UP001556653">
    <property type="component" value="Unassembled WGS sequence"/>
</dbReference>
<evidence type="ECO:0000256" key="2">
    <source>
        <dbReference type="ARBA" id="ARBA00008899"/>
    </source>
</evidence>
<dbReference type="PROSITE" id="PS51257">
    <property type="entry name" value="PROKAR_LIPOPROTEIN"/>
    <property type="match status" value="1"/>
</dbReference>
<evidence type="ECO:0000313" key="9">
    <source>
        <dbReference type="EMBL" id="MEX0385472.1"/>
    </source>
</evidence>
<proteinExistence type="inferred from homology"/>
<keyword evidence="10" id="KW-1185">Reference proteome</keyword>
<keyword evidence="6" id="KW-0472">Membrane</keyword>
<gene>
    <name evidence="9" type="ORF">V6X64_00495</name>
</gene>
<dbReference type="Gene3D" id="3.40.50.10610">
    <property type="entry name" value="ABC-type transport auxiliary lipoprotein component"/>
    <property type="match status" value="1"/>
</dbReference>
<keyword evidence="7" id="KW-0564">Palmitate</keyword>
<evidence type="ECO:0000313" key="10">
    <source>
        <dbReference type="Proteomes" id="UP001556653"/>
    </source>
</evidence>
<dbReference type="PANTHER" id="PTHR41164:SF1">
    <property type="entry name" value="CURLI PRODUCTION ASSEMBLY_TRANSPORT COMPONENT CSGG"/>
    <property type="match status" value="1"/>
</dbReference>
<keyword evidence="8" id="KW-0449">Lipoprotein</keyword>
<evidence type="ECO:0000256" key="8">
    <source>
        <dbReference type="ARBA" id="ARBA00023288"/>
    </source>
</evidence>
<dbReference type="InterPro" id="IPR005534">
    <property type="entry name" value="Curli_assmbl/transp-comp_CsgG"/>
</dbReference>
<comment type="caution">
    <text evidence="9">The sequence shown here is derived from an EMBL/GenBank/DDBJ whole genome shotgun (WGS) entry which is preliminary data.</text>
</comment>
<evidence type="ECO:0000256" key="3">
    <source>
        <dbReference type="ARBA" id="ARBA00014028"/>
    </source>
</evidence>
<accession>A0ABV3S5S2</accession>
<evidence type="ECO:0000256" key="7">
    <source>
        <dbReference type="ARBA" id="ARBA00023139"/>
    </source>
</evidence>
<evidence type="ECO:0000256" key="4">
    <source>
        <dbReference type="ARBA" id="ARBA00022475"/>
    </source>
</evidence>
<evidence type="ECO:0000256" key="6">
    <source>
        <dbReference type="ARBA" id="ARBA00023136"/>
    </source>
</evidence>
<dbReference type="RefSeq" id="WP_367965957.1">
    <property type="nucleotide sequence ID" value="NZ_JBAKFI010000003.1"/>
</dbReference>